<sequence>MLLQEDESFSEASFDSQGEDMFLHGEDAMLDFGSDSDYEPPMSRCPPPSEAGSSSQTPAVSGSTPTQPSRGVKTVTKKWSCQGQPSYHDQHYKPDALLELVFGVMVVITGDGFIPGEHSVIIMNHRTHLDWMFLWFCLLRYSYLRLEKIYLKVGIGNIPWVTQCFIFIKRQWEEDHSHMGNMLEYFCDIREHLQLLLFPEGTDLTDYTRARSDDFAEMNDLPRFEYVLQHRTTGFTFIVDTLRKGNNLDAVHDITVAYPKNIPQTERHLILGEFPREIHFHLRCCEASILPFRPAGLYLYIADLTQEHWAEREVRLSDLYAAEPRGFPQGVCRVPPCKTELHMALIKTASLFYWSSFSPALCVFHSELTP</sequence>
<reference evidence="4" key="1">
    <citation type="submission" date="2025-08" db="UniProtKB">
        <authorList>
            <consortium name="RefSeq"/>
        </authorList>
    </citation>
    <scope>IDENTIFICATION</scope>
</reference>
<dbReference type="InterPro" id="IPR002123">
    <property type="entry name" value="Plipid/glycerol_acylTrfase"/>
</dbReference>
<proteinExistence type="predicted"/>
<dbReference type="SMART" id="SM00563">
    <property type="entry name" value="PlsC"/>
    <property type="match status" value="1"/>
</dbReference>
<dbReference type="RefSeq" id="XP_014066448.1">
    <property type="nucleotide sequence ID" value="XM_014210973.1"/>
</dbReference>
<feature type="region of interest" description="Disordered" evidence="1">
    <location>
        <begin position="1"/>
        <end position="20"/>
    </location>
</feature>
<feature type="region of interest" description="Disordered" evidence="1">
    <location>
        <begin position="25"/>
        <end position="75"/>
    </location>
</feature>
<name>A0A1S3SQ41_SALSA</name>
<dbReference type="PANTHER" id="PTHR10983:SF16">
    <property type="entry name" value="LYSOCARDIOLIPIN ACYLTRANSFERASE 1"/>
    <property type="match status" value="1"/>
</dbReference>
<keyword evidence="3" id="KW-1185">Reference proteome</keyword>
<dbReference type="Pfam" id="PF01553">
    <property type="entry name" value="Acyltransferase"/>
    <property type="match status" value="1"/>
</dbReference>
<organism evidence="3 4">
    <name type="scientific">Salmo salar</name>
    <name type="common">Atlantic salmon</name>
    <dbReference type="NCBI Taxonomy" id="8030"/>
    <lineage>
        <taxon>Eukaryota</taxon>
        <taxon>Metazoa</taxon>
        <taxon>Chordata</taxon>
        <taxon>Craniata</taxon>
        <taxon>Vertebrata</taxon>
        <taxon>Euteleostomi</taxon>
        <taxon>Actinopterygii</taxon>
        <taxon>Neopterygii</taxon>
        <taxon>Teleostei</taxon>
        <taxon>Protacanthopterygii</taxon>
        <taxon>Salmoniformes</taxon>
        <taxon>Salmonidae</taxon>
        <taxon>Salmoninae</taxon>
        <taxon>Salmo</taxon>
    </lineage>
</organism>
<protein>
    <submittedName>
        <fullName evidence="4">Lysocardiolipin acyltransferase 1-like</fullName>
    </submittedName>
</protein>
<evidence type="ECO:0000313" key="4">
    <source>
        <dbReference type="RefSeq" id="XP_014066448.1"/>
    </source>
</evidence>
<dbReference type="PANTHER" id="PTHR10983">
    <property type="entry name" value="1-ACYLGLYCEROL-3-PHOSPHATE ACYLTRANSFERASE-RELATED"/>
    <property type="match status" value="1"/>
</dbReference>
<evidence type="ECO:0000259" key="2">
    <source>
        <dbReference type="SMART" id="SM00563"/>
    </source>
</evidence>
<dbReference type="SUPFAM" id="SSF69593">
    <property type="entry name" value="Glycerol-3-phosphate (1)-acyltransferase"/>
    <property type="match status" value="1"/>
</dbReference>
<dbReference type="AlphaFoldDB" id="A0A1S3SQ41"/>
<feature type="compositionally biased region" description="Polar residues" evidence="1">
    <location>
        <begin position="51"/>
        <end position="69"/>
    </location>
</feature>
<evidence type="ECO:0000313" key="3">
    <source>
        <dbReference type="Proteomes" id="UP001652741"/>
    </source>
</evidence>
<feature type="domain" description="Phospholipid/glycerol acyltransferase" evidence="2">
    <location>
        <begin position="119"/>
        <end position="228"/>
    </location>
</feature>
<dbReference type="OrthoDB" id="186786at2759"/>
<accession>A0A1S3SQ41</accession>
<gene>
    <name evidence="4" type="primary">LOC106611107</name>
</gene>
<evidence type="ECO:0000256" key="1">
    <source>
        <dbReference type="SAM" id="MobiDB-lite"/>
    </source>
</evidence>
<dbReference type="Proteomes" id="UP001652741">
    <property type="component" value="Chromosome ssa09"/>
</dbReference>
<dbReference type="KEGG" id="sasa:106611107"/>
<dbReference type="STRING" id="8030.ENSSSAP00000015482"/>
<dbReference type="CDD" id="cd07990">
    <property type="entry name" value="LPLAT_LCLAT1-like"/>
    <property type="match status" value="1"/>
</dbReference>
<dbReference type="PaxDb" id="8030-ENSSSAP00000015482"/>
<dbReference type="GO" id="GO:0016746">
    <property type="term" value="F:acyltransferase activity"/>
    <property type="evidence" value="ECO:0007669"/>
    <property type="project" value="InterPro"/>
</dbReference>
<dbReference type="GeneID" id="106611107"/>
<dbReference type="GO" id="GO:0036149">
    <property type="term" value="P:phosphatidylinositol acyl-chain remodeling"/>
    <property type="evidence" value="ECO:0007669"/>
    <property type="project" value="TreeGrafter"/>
</dbReference>
<dbReference type="GO" id="GO:0005783">
    <property type="term" value="C:endoplasmic reticulum"/>
    <property type="evidence" value="ECO:0007669"/>
    <property type="project" value="TreeGrafter"/>
</dbReference>